<dbReference type="InterPro" id="IPR010626">
    <property type="entry name" value="DUF1217"/>
</dbReference>
<dbReference type="AlphaFoldDB" id="A0A850P5S2"/>
<dbReference type="InterPro" id="IPR023157">
    <property type="entry name" value="AGR-C-984p-like_sf"/>
</dbReference>
<dbReference type="EMBL" id="JABXXR010000023">
    <property type="protein sequence ID" value="NVN39977.1"/>
    <property type="molecule type" value="Genomic_DNA"/>
</dbReference>
<proteinExistence type="predicted"/>
<name>A0A850P5S2_9PROT</name>
<comment type="caution">
    <text evidence="1">The sequence shown here is derived from an EMBL/GenBank/DDBJ whole genome shotgun (WGS) entry which is preliminary data.</text>
</comment>
<evidence type="ECO:0000313" key="1">
    <source>
        <dbReference type="EMBL" id="NVN39977.1"/>
    </source>
</evidence>
<dbReference type="RefSeq" id="WP_176612956.1">
    <property type="nucleotide sequence ID" value="NZ_JABXXR010000023.1"/>
</dbReference>
<dbReference type="Proteomes" id="UP000585665">
    <property type="component" value="Unassembled WGS sequence"/>
</dbReference>
<gene>
    <name evidence="1" type="ORF">HUK82_05290</name>
</gene>
<dbReference type="SUPFAM" id="SSF158837">
    <property type="entry name" value="AGR C 984p-like"/>
    <property type="match status" value="1"/>
</dbReference>
<protein>
    <submittedName>
        <fullName evidence="1">DUF1217 domain-containing protein</fullName>
    </submittedName>
</protein>
<dbReference type="Gene3D" id="1.10.3700.10">
    <property type="entry name" value="AGR C 984p-like"/>
    <property type="match status" value="1"/>
</dbReference>
<accession>A0A850P5S2</accession>
<keyword evidence="2" id="KW-1185">Reference proteome</keyword>
<reference evidence="1 2" key="1">
    <citation type="submission" date="2020-06" db="EMBL/GenBank/DDBJ databases">
        <title>Description of novel acetic acid bacteria.</title>
        <authorList>
            <person name="Sombolestani A."/>
        </authorList>
    </citation>
    <scope>NUCLEOTIDE SEQUENCE [LARGE SCALE GENOMIC DNA]</scope>
    <source>
        <strain evidence="1 2">LMG 27010</strain>
    </source>
</reference>
<organism evidence="1 2">
    <name type="scientific">Ameyamaea chiangmaiensis</name>
    <dbReference type="NCBI Taxonomy" id="442969"/>
    <lineage>
        <taxon>Bacteria</taxon>
        <taxon>Pseudomonadati</taxon>
        <taxon>Pseudomonadota</taxon>
        <taxon>Alphaproteobacteria</taxon>
        <taxon>Acetobacterales</taxon>
        <taxon>Acetobacteraceae</taxon>
        <taxon>Ameyamaea</taxon>
    </lineage>
</organism>
<dbReference type="Pfam" id="PF06748">
    <property type="entry name" value="DUF1217"/>
    <property type="match status" value="1"/>
</dbReference>
<sequence>MSGIGGISAVGQYLLDTKDEAASVETFTRTDTSDMSLVKTFQTTASSITSAKDLLDNYAAMKVVLGAYGLSSLSMQTAVLKQLMTQDPTSTKSLAQRSGNTAWQAFAKAFSDWSTPPFADSTAVQSIVTGYMTGQFEASEGKAVPGLGNALYFTRTISGVSTLAEVMSDPTLLKVVETVNGYDPTQFGALDYDQQVQMLKDKVNFDDFSTPAKIRTYAERYLATLQFNPQPETQTPSLLTLYGSDGSDSGILALFGAGSSSSSTSSPLLTLFG</sequence>
<evidence type="ECO:0000313" key="2">
    <source>
        <dbReference type="Proteomes" id="UP000585665"/>
    </source>
</evidence>